<feature type="compositionally biased region" description="Basic and acidic residues" evidence="1">
    <location>
        <begin position="323"/>
        <end position="337"/>
    </location>
</feature>
<feature type="region of interest" description="Disordered" evidence="1">
    <location>
        <begin position="1"/>
        <end position="39"/>
    </location>
</feature>
<protein>
    <submittedName>
        <fullName evidence="2">Uncharacterized protein</fullName>
    </submittedName>
</protein>
<evidence type="ECO:0000313" key="2">
    <source>
        <dbReference type="EMBL" id="RKO87848.1"/>
    </source>
</evidence>
<gene>
    <name evidence="2" type="ORF">BDK51DRAFT_50261</name>
</gene>
<feature type="compositionally biased region" description="Polar residues" evidence="1">
    <location>
        <begin position="1"/>
        <end position="11"/>
    </location>
</feature>
<reference evidence="3" key="1">
    <citation type="journal article" date="2018" name="Nat. Microbiol.">
        <title>Leveraging single-cell genomics to expand the fungal tree of life.</title>
        <authorList>
            <person name="Ahrendt S.R."/>
            <person name="Quandt C.A."/>
            <person name="Ciobanu D."/>
            <person name="Clum A."/>
            <person name="Salamov A."/>
            <person name="Andreopoulos B."/>
            <person name="Cheng J.F."/>
            <person name="Woyke T."/>
            <person name="Pelin A."/>
            <person name="Henrissat B."/>
            <person name="Reynolds N.K."/>
            <person name="Benny G.L."/>
            <person name="Smith M.E."/>
            <person name="James T.Y."/>
            <person name="Grigoriev I.V."/>
        </authorList>
    </citation>
    <scope>NUCLEOTIDE SEQUENCE [LARGE SCALE GENOMIC DNA]</scope>
</reference>
<dbReference type="EMBL" id="KZ997120">
    <property type="protein sequence ID" value="RKO87848.1"/>
    <property type="molecule type" value="Genomic_DNA"/>
</dbReference>
<accession>A0A4P9W9N8</accession>
<evidence type="ECO:0000313" key="3">
    <source>
        <dbReference type="Proteomes" id="UP000269721"/>
    </source>
</evidence>
<name>A0A4P9W9N8_9FUNG</name>
<dbReference type="AlphaFoldDB" id="A0A4P9W9N8"/>
<proteinExistence type="predicted"/>
<evidence type="ECO:0000256" key="1">
    <source>
        <dbReference type="SAM" id="MobiDB-lite"/>
    </source>
</evidence>
<sequence length="584" mass="65310">MGRSPSSNSNPTDDRERHHREESDGARQTATGEFWSLPDPSSAYVEPPWNIHWASCPASETSPGLKRWDRTEGGKTIPEPVLRNPPSSLIFPFLTTCLTQCELEQCRGARPDLPEKTLRAGPADAACEWDLRAAEGLDGGDDAAVKQQRTGYRRTWKGALKDRKRRENEMGFVLMRRRRTEATTFNRARTGAFWNLHWWQQVCRWSLPHAPFQNGATHDASGANDLAAFCSNTAGGFRVPSPLFVAMEVRGPLTIKCHERRKLAVVQSIKNTGRATSLNEIPSFRSFSPSADLSPAKDDPVKVLWNLFQADSKSQGRIPSAKSAKDDGHPEHPEHISNDPPPVVDSYERHIPGGGVRAHFADLTPLSLKSFGCGFIGPLNQPTTPPSTGPRPTLMNIDKATSIVNPDGFRGAIDRARWAVPTLRLLLALTEIDHRFKKLDYDGGNWFLWVEDVKIFLKHKGPNIRNAIEAKVTDEEPEKVPDDQPLTVTNKKAEERVARQSPRAQGAASAMYYLQGCIDEQLKEECRPIYRTPFSLFHALQHRFRGQAALLKPRATNEWNNLRYVDHFTNANAYAVGPLRGQSK</sequence>
<keyword evidence="3" id="KW-1185">Reference proteome</keyword>
<organism evidence="2 3">
    <name type="scientific">Blyttiomyces helicus</name>
    <dbReference type="NCBI Taxonomy" id="388810"/>
    <lineage>
        <taxon>Eukaryota</taxon>
        <taxon>Fungi</taxon>
        <taxon>Fungi incertae sedis</taxon>
        <taxon>Chytridiomycota</taxon>
        <taxon>Chytridiomycota incertae sedis</taxon>
        <taxon>Chytridiomycetes</taxon>
        <taxon>Chytridiomycetes incertae sedis</taxon>
        <taxon>Blyttiomyces</taxon>
    </lineage>
</organism>
<feature type="region of interest" description="Disordered" evidence="1">
    <location>
        <begin position="314"/>
        <end position="343"/>
    </location>
</feature>
<feature type="compositionally biased region" description="Basic and acidic residues" evidence="1">
    <location>
        <begin position="12"/>
        <end position="25"/>
    </location>
</feature>
<dbReference type="Proteomes" id="UP000269721">
    <property type="component" value="Unassembled WGS sequence"/>
</dbReference>